<dbReference type="EMBL" id="BQXO01000002">
    <property type="protein sequence ID" value="GKT05713.1"/>
    <property type="molecule type" value="Genomic_DNA"/>
</dbReference>
<evidence type="ECO:0008006" key="3">
    <source>
        <dbReference type="Google" id="ProtNLM"/>
    </source>
</evidence>
<gene>
    <name evidence="1" type="ORF">JCM31185_10010</name>
</gene>
<comment type="caution">
    <text evidence="1">The sequence shown here is derived from an EMBL/GenBank/DDBJ whole genome shotgun (WGS) entry which is preliminary data.</text>
</comment>
<name>A0ABQ5JN33_9LACO</name>
<evidence type="ECO:0000313" key="2">
    <source>
        <dbReference type="Proteomes" id="UP001628078"/>
    </source>
</evidence>
<accession>A0ABQ5JN33</accession>
<reference evidence="1 2" key="1">
    <citation type="submission" date="2022-03" db="EMBL/GenBank/DDBJ databases">
        <title>Draft genome sequence of Furfurilactobacillus curtus JCM 31185.</title>
        <authorList>
            <person name="Suzuki S."/>
            <person name="Endo A."/>
            <person name="Kajikawa A."/>
        </authorList>
    </citation>
    <scope>NUCLEOTIDE SEQUENCE [LARGE SCALE GENOMIC DNA]</scope>
    <source>
        <strain evidence="1 2">JCM 31185</strain>
    </source>
</reference>
<protein>
    <recommendedName>
        <fullName evidence="3">ASCH domain-containing protein</fullName>
    </recommendedName>
</protein>
<evidence type="ECO:0000313" key="1">
    <source>
        <dbReference type="EMBL" id="GKT05713.1"/>
    </source>
</evidence>
<dbReference type="Proteomes" id="UP001628078">
    <property type="component" value="Unassembled WGS sequence"/>
</dbReference>
<proteinExistence type="predicted"/>
<organism evidence="1 2">
    <name type="scientific">Furfurilactobacillus curtus</name>
    <dbReference type="NCBI Taxonomy" id="1746200"/>
    <lineage>
        <taxon>Bacteria</taxon>
        <taxon>Bacillati</taxon>
        <taxon>Bacillota</taxon>
        <taxon>Bacilli</taxon>
        <taxon>Lactobacillales</taxon>
        <taxon>Lactobacillaceae</taxon>
        <taxon>Furfurilactobacillus</taxon>
    </lineage>
</organism>
<sequence length="130" mass="14681">MMALTLGSYQYVRDVYNQNMRLAQYKLPEQLTDGTQTVHDDGLIKLTLVVTDQQVTKITIVTTNPRATEYMQVFEGFEFGFDAVATWIQNYEQSVTTHGPSQGIVKGILADYQTTPDEVLTVNLTRVANR</sequence>
<keyword evidence="2" id="KW-1185">Reference proteome</keyword>